<evidence type="ECO:0000313" key="3">
    <source>
        <dbReference type="Proteomes" id="UP000193623"/>
    </source>
</evidence>
<feature type="domain" description="Glutaredoxin" evidence="1">
    <location>
        <begin position="14"/>
        <end position="65"/>
    </location>
</feature>
<dbReference type="Proteomes" id="UP000193623">
    <property type="component" value="Unassembled WGS sequence"/>
</dbReference>
<keyword evidence="3" id="KW-1185">Reference proteome</keyword>
<dbReference type="RefSeq" id="WP_085863584.1">
    <property type="nucleotide sequence ID" value="NZ_FWFT01000002.1"/>
</dbReference>
<gene>
    <name evidence="2" type="ORF">PSJ8397_01107</name>
</gene>
<dbReference type="InterPro" id="IPR036249">
    <property type="entry name" value="Thioredoxin-like_sf"/>
</dbReference>
<dbReference type="AlphaFoldDB" id="A0A1Y5RW71"/>
<evidence type="ECO:0000259" key="1">
    <source>
        <dbReference type="Pfam" id="PF00462"/>
    </source>
</evidence>
<dbReference type="EMBL" id="FWFT01000002">
    <property type="protein sequence ID" value="SLN26987.1"/>
    <property type="molecule type" value="Genomic_DNA"/>
</dbReference>
<name>A0A1Y5RW71_9RHOB</name>
<dbReference type="InterPro" id="IPR002109">
    <property type="entry name" value="Glutaredoxin"/>
</dbReference>
<organism evidence="2 3">
    <name type="scientific">Pseudooctadecabacter jejudonensis</name>
    <dbReference type="NCBI Taxonomy" id="1391910"/>
    <lineage>
        <taxon>Bacteria</taxon>
        <taxon>Pseudomonadati</taxon>
        <taxon>Pseudomonadota</taxon>
        <taxon>Alphaproteobacteria</taxon>
        <taxon>Rhodobacterales</taxon>
        <taxon>Paracoccaceae</taxon>
        <taxon>Pseudooctadecabacter</taxon>
    </lineage>
</organism>
<reference evidence="2 3" key="1">
    <citation type="submission" date="2017-03" db="EMBL/GenBank/DDBJ databases">
        <authorList>
            <person name="Afonso C.L."/>
            <person name="Miller P.J."/>
            <person name="Scott M.A."/>
            <person name="Spackman E."/>
            <person name="Goraichik I."/>
            <person name="Dimitrov K.M."/>
            <person name="Suarez D.L."/>
            <person name="Swayne D.E."/>
        </authorList>
    </citation>
    <scope>NUCLEOTIDE SEQUENCE [LARGE SCALE GENOMIC DNA]</scope>
    <source>
        <strain evidence="2 3">CECT 8397</strain>
    </source>
</reference>
<dbReference type="PROSITE" id="PS51354">
    <property type="entry name" value="GLUTAREDOXIN_2"/>
    <property type="match status" value="1"/>
</dbReference>
<accession>A0A1Y5RW71</accession>
<dbReference type="CDD" id="cd02066">
    <property type="entry name" value="GRX_family"/>
    <property type="match status" value="1"/>
</dbReference>
<proteinExistence type="predicted"/>
<evidence type="ECO:0000313" key="2">
    <source>
        <dbReference type="EMBL" id="SLN26987.1"/>
    </source>
</evidence>
<dbReference type="Pfam" id="PF00462">
    <property type="entry name" value="Glutaredoxin"/>
    <property type="match status" value="1"/>
</dbReference>
<dbReference type="OrthoDB" id="527973at2"/>
<sequence>MAKAVLYRMDLPNYTCGYGTAARDLLRASGFEVEEHILRTRPETDAFKDKHHIATTPLIFIDGQKIGGFTDLKTHLRAQKPKRKGLWRNR</sequence>
<dbReference type="Gene3D" id="3.40.30.10">
    <property type="entry name" value="Glutaredoxin"/>
    <property type="match status" value="1"/>
</dbReference>
<dbReference type="SUPFAM" id="SSF52833">
    <property type="entry name" value="Thioredoxin-like"/>
    <property type="match status" value="1"/>
</dbReference>
<protein>
    <recommendedName>
        <fullName evidence="1">Glutaredoxin domain-containing protein</fullName>
    </recommendedName>
</protein>